<evidence type="ECO:0008006" key="4">
    <source>
        <dbReference type="Google" id="ProtNLM"/>
    </source>
</evidence>
<protein>
    <recommendedName>
        <fullName evidence="4">WD40-like Beta Propeller Repeat</fullName>
    </recommendedName>
</protein>
<gene>
    <name evidence="2" type="ORF">POL58_01205</name>
</gene>
<comment type="caution">
    <text evidence="2">The sequence shown here is derived from an EMBL/GenBank/DDBJ whole genome shotgun (WGS) entry which is preliminary data.</text>
</comment>
<reference evidence="2 3" key="1">
    <citation type="submission" date="2022-11" db="EMBL/GenBank/DDBJ databases">
        <title>Minimal conservation of predation-associated metabolite biosynthetic gene clusters underscores biosynthetic potential of Myxococcota including descriptions for ten novel species: Archangium lansinium sp. nov., Myxococcus landrumus sp. nov., Nannocystis bai.</title>
        <authorList>
            <person name="Ahearne A."/>
            <person name="Stevens C."/>
            <person name="Dowd S."/>
        </authorList>
    </citation>
    <scope>NUCLEOTIDE SEQUENCE [LARGE SCALE GENOMIC DNA]</scope>
    <source>
        <strain evidence="2 3">NCELM</strain>
    </source>
</reference>
<sequence length="624" mass="66395">MSEASAERSASDLAAMRRSGRGKYVALALLLAGAAAVIFLYLRPGPFGKPEAAERVFVVPARNLNYLVILGQWGFEPVEGGLERMTAELRDKVPGASETGVAAALRLADWSGHAYVAFEDPAQYDWSGLDIAGGVPTFEPHHRFAVVSAGDLAFPHVMTLNAKPSDVMAGPSVDLLSALFAQEPLASALRDESGSPEVMLLRGKLESGIRTLRSIHEAEVRVAKVLETSQARLTNTETATPTPVLLGSVREAMQTIALADGGLLLVTNAMRLVTTTGDDTQASFATRHDLSYVPAGGDPIAGRVPCTSLLGGAIEQTGARPLLVPSARGDALVVHHEGITRVYTLGEGGCKFVHRGDIRVPLERKQDPGVPSSAGTVARLRLGDDDSAIALIKPGDEVALDLVRSATLGLHYPAWLDDATLIAVSDPVEPDDPDAPERHDALLFLSTEHPDRALRIDAANFGGNATIHAAVPAPPGPKGPRLVVQSRSQLYRVDLPRSVPELFAAASKKRPRGDGEPLVVDLDTRDWTFTPLVQDSDRLDMGSPSVAPRGDLVAFRIRLEDKVAPEIAVVPLTGGPMRALTRNSLDDRDPTFTADGKAIVFSTFYKVDTTDWSVALGRMVPAGP</sequence>
<evidence type="ECO:0000256" key="1">
    <source>
        <dbReference type="SAM" id="Phobius"/>
    </source>
</evidence>
<name>A0ABT5AWV9_9BACT</name>
<dbReference type="RefSeq" id="WP_271993846.1">
    <property type="nucleotide sequence ID" value="NZ_JAQNDN010000001.1"/>
</dbReference>
<dbReference type="SUPFAM" id="SSF82171">
    <property type="entry name" value="DPP6 N-terminal domain-like"/>
    <property type="match status" value="1"/>
</dbReference>
<evidence type="ECO:0000313" key="2">
    <source>
        <dbReference type="EMBL" id="MDC0666328.1"/>
    </source>
</evidence>
<organism evidence="2 3">
    <name type="scientific">Nannocystis radixulma</name>
    <dbReference type="NCBI Taxonomy" id="2995305"/>
    <lineage>
        <taxon>Bacteria</taxon>
        <taxon>Pseudomonadati</taxon>
        <taxon>Myxococcota</taxon>
        <taxon>Polyangia</taxon>
        <taxon>Nannocystales</taxon>
        <taxon>Nannocystaceae</taxon>
        <taxon>Nannocystis</taxon>
    </lineage>
</organism>
<dbReference type="EMBL" id="JAQNDN010000001">
    <property type="protein sequence ID" value="MDC0666328.1"/>
    <property type="molecule type" value="Genomic_DNA"/>
</dbReference>
<dbReference type="Gene3D" id="2.120.10.30">
    <property type="entry name" value="TolB, C-terminal domain"/>
    <property type="match status" value="1"/>
</dbReference>
<keyword evidence="1" id="KW-0472">Membrane</keyword>
<keyword evidence="1" id="KW-0812">Transmembrane</keyword>
<proteinExistence type="predicted"/>
<accession>A0ABT5AWV9</accession>
<evidence type="ECO:0000313" key="3">
    <source>
        <dbReference type="Proteomes" id="UP001217838"/>
    </source>
</evidence>
<keyword evidence="3" id="KW-1185">Reference proteome</keyword>
<keyword evidence="1" id="KW-1133">Transmembrane helix</keyword>
<dbReference type="InterPro" id="IPR011042">
    <property type="entry name" value="6-blade_b-propeller_TolB-like"/>
</dbReference>
<dbReference type="Proteomes" id="UP001217838">
    <property type="component" value="Unassembled WGS sequence"/>
</dbReference>
<feature type="transmembrane region" description="Helical" evidence="1">
    <location>
        <begin position="24"/>
        <end position="42"/>
    </location>
</feature>